<organism evidence="13 14">
    <name type="scientific">Penicillium malachiteum</name>
    <dbReference type="NCBI Taxonomy" id="1324776"/>
    <lineage>
        <taxon>Eukaryota</taxon>
        <taxon>Fungi</taxon>
        <taxon>Dikarya</taxon>
        <taxon>Ascomycota</taxon>
        <taxon>Pezizomycotina</taxon>
        <taxon>Eurotiomycetes</taxon>
        <taxon>Eurotiomycetidae</taxon>
        <taxon>Eurotiales</taxon>
        <taxon>Aspergillaceae</taxon>
        <taxon>Penicillium</taxon>
    </lineage>
</organism>
<dbReference type="PANTHER" id="PTHR24322">
    <property type="entry name" value="PKSB"/>
    <property type="match status" value="1"/>
</dbReference>
<keyword evidence="3" id="KW-0812">Transmembrane</keyword>
<dbReference type="GO" id="GO:0052650">
    <property type="term" value="F:all-trans-retinol dehydrogenase (NADP+) activity"/>
    <property type="evidence" value="ECO:0007669"/>
    <property type="project" value="UniProtKB-ARBA"/>
</dbReference>
<sequence length="350" mass="38362">MASQGKKWPSREGFTADVLTSFLRSTVLNPWIMVPLFALAQYSGKGRAVTEARPHLLKALRVCASLGLLNRVSAWLDQRSANNGASDTYDWNKEIVVLTGGSNGIGRIVAQQLGDRGIKVAILDITPPSPAELPKTVRFYECDITSPEAIAEVATQIRTSLGRPTILINNAGILPAKTILEISPQLTRRLFEINNMSHYWLAQEFLPDMVKNNHGMVVTVASQAGYTVAANMVTYCATKAAAIAFHEGLGTELLTRFNAPKVRTVLVTQSFTRTTLIDGLTPEDGFIAPLLYPETVAENLVKQVLTGRSGHVNVPGSSGWISTHLRGFPLWFQNTIRNTMEESMRVEKSK</sequence>
<keyword evidence="5" id="KW-1133">Transmembrane helix</keyword>
<reference evidence="13" key="2">
    <citation type="submission" date="2023-01" db="EMBL/GenBank/DDBJ databases">
        <authorList>
            <person name="Petersen C."/>
        </authorList>
    </citation>
    <scope>NUCLEOTIDE SEQUENCE</scope>
    <source>
        <strain evidence="13">IBT 17514</strain>
    </source>
</reference>
<gene>
    <name evidence="13" type="ORF">N7493_002261</name>
</gene>
<comment type="subcellular location">
    <subcellularLocation>
        <location evidence="1">Membrane</location>
        <topology evidence="1">Multi-pass membrane protein</topology>
    </subcellularLocation>
</comment>
<dbReference type="AlphaFoldDB" id="A0AAD6HRW1"/>
<evidence type="ECO:0000256" key="9">
    <source>
        <dbReference type="ARBA" id="ARBA00059620"/>
    </source>
</evidence>
<evidence type="ECO:0000256" key="7">
    <source>
        <dbReference type="ARBA" id="ARBA00023098"/>
    </source>
</evidence>
<proteinExistence type="inferred from homology"/>
<dbReference type="EMBL" id="JAQJAN010000003">
    <property type="protein sequence ID" value="KAJ5733475.1"/>
    <property type="molecule type" value="Genomic_DNA"/>
</dbReference>
<dbReference type="SUPFAM" id="SSF51735">
    <property type="entry name" value="NAD(P)-binding Rossmann-fold domains"/>
    <property type="match status" value="1"/>
</dbReference>
<keyword evidence="14" id="KW-1185">Reference proteome</keyword>
<dbReference type="PROSITE" id="PS00061">
    <property type="entry name" value="ADH_SHORT"/>
    <property type="match status" value="1"/>
</dbReference>
<dbReference type="PRINTS" id="PR00080">
    <property type="entry name" value="SDRFAMILY"/>
</dbReference>
<keyword evidence="8" id="KW-0472">Membrane</keyword>
<dbReference type="GO" id="GO:0016020">
    <property type="term" value="C:membrane"/>
    <property type="evidence" value="ECO:0007669"/>
    <property type="project" value="UniProtKB-SubCell"/>
</dbReference>
<evidence type="ECO:0000256" key="12">
    <source>
        <dbReference type="RuleBase" id="RU000363"/>
    </source>
</evidence>
<dbReference type="InterPro" id="IPR002347">
    <property type="entry name" value="SDR_fam"/>
</dbReference>
<dbReference type="InterPro" id="IPR036291">
    <property type="entry name" value="NAD(P)-bd_dom_sf"/>
</dbReference>
<keyword evidence="4" id="KW-0521">NADP</keyword>
<reference evidence="13" key="1">
    <citation type="journal article" date="2023" name="IMA Fungus">
        <title>Comparative genomic study of the Penicillium genus elucidates a diverse pangenome and 15 lateral gene transfer events.</title>
        <authorList>
            <person name="Petersen C."/>
            <person name="Sorensen T."/>
            <person name="Nielsen M.R."/>
            <person name="Sondergaard T.E."/>
            <person name="Sorensen J.L."/>
            <person name="Fitzpatrick D.A."/>
            <person name="Frisvad J.C."/>
            <person name="Nielsen K.L."/>
        </authorList>
    </citation>
    <scope>NUCLEOTIDE SEQUENCE</scope>
    <source>
        <strain evidence="13">IBT 17514</strain>
    </source>
</reference>
<dbReference type="InterPro" id="IPR020904">
    <property type="entry name" value="Sc_DH/Rdtase_CS"/>
</dbReference>
<evidence type="ECO:0000256" key="10">
    <source>
        <dbReference type="ARBA" id="ARBA00068717"/>
    </source>
</evidence>
<dbReference type="PRINTS" id="PR00081">
    <property type="entry name" value="GDHRDH"/>
</dbReference>
<evidence type="ECO:0000256" key="4">
    <source>
        <dbReference type="ARBA" id="ARBA00022857"/>
    </source>
</evidence>
<evidence type="ECO:0000256" key="11">
    <source>
        <dbReference type="ARBA" id="ARBA00082544"/>
    </source>
</evidence>
<name>A0AAD6HRW1_9EURO</name>
<dbReference type="Gene3D" id="3.40.50.720">
    <property type="entry name" value="NAD(P)-binding Rossmann-like Domain"/>
    <property type="match status" value="1"/>
</dbReference>
<dbReference type="Proteomes" id="UP001215712">
    <property type="component" value="Unassembled WGS sequence"/>
</dbReference>
<comment type="similarity">
    <text evidence="2 12">Belongs to the short-chain dehydrogenases/reductases (SDR) family.</text>
</comment>
<dbReference type="FunFam" id="3.40.50.720:FF:000131">
    <property type="entry name" value="Short-chain dehydrogenase/reductase 3"/>
    <property type="match status" value="1"/>
</dbReference>
<accession>A0AAD6HRW1</accession>
<dbReference type="CDD" id="cd05339">
    <property type="entry name" value="17beta-HSDXI-like_SDR_c"/>
    <property type="match status" value="1"/>
</dbReference>
<protein>
    <recommendedName>
        <fullName evidence="10">Short-chain dehydrogenase/reductase 3</fullName>
    </recommendedName>
    <alternativeName>
        <fullName evidence="11">Retinal short-chain dehydrogenase/reductase 1</fullName>
    </alternativeName>
</protein>
<evidence type="ECO:0000256" key="8">
    <source>
        <dbReference type="ARBA" id="ARBA00023136"/>
    </source>
</evidence>
<evidence type="ECO:0000313" key="13">
    <source>
        <dbReference type="EMBL" id="KAJ5733475.1"/>
    </source>
</evidence>
<evidence type="ECO:0000313" key="14">
    <source>
        <dbReference type="Proteomes" id="UP001215712"/>
    </source>
</evidence>
<evidence type="ECO:0000256" key="5">
    <source>
        <dbReference type="ARBA" id="ARBA00022989"/>
    </source>
</evidence>
<dbReference type="PANTHER" id="PTHR24322:SF736">
    <property type="entry name" value="RETINOL DEHYDROGENASE 10"/>
    <property type="match status" value="1"/>
</dbReference>
<keyword evidence="6" id="KW-0560">Oxidoreductase</keyword>
<comment type="function">
    <text evidence="9">Catalyzes the reduction of all-trans-retinal to all-trans-retinol in the presence of NADPH.</text>
</comment>
<keyword evidence="7" id="KW-0443">Lipid metabolism</keyword>
<comment type="caution">
    <text evidence="13">The sequence shown here is derived from an EMBL/GenBank/DDBJ whole genome shotgun (WGS) entry which is preliminary data.</text>
</comment>
<evidence type="ECO:0000256" key="6">
    <source>
        <dbReference type="ARBA" id="ARBA00023002"/>
    </source>
</evidence>
<evidence type="ECO:0000256" key="3">
    <source>
        <dbReference type="ARBA" id="ARBA00022692"/>
    </source>
</evidence>
<dbReference type="Pfam" id="PF00106">
    <property type="entry name" value="adh_short"/>
    <property type="match status" value="1"/>
</dbReference>
<evidence type="ECO:0000256" key="1">
    <source>
        <dbReference type="ARBA" id="ARBA00004141"/>
    </source>
</evidence>
<evidence type="ECO:0000256" key="2">
    <source>
        <dbReference type="ARBA" id="ARBA00006484"/>
    </source>
</evidence>